<feature type="signal peptide" evidence="1">
    <location>
        <begin position="1"/>
        <end position="24"/>
    </location>
</feature>
<feature type="domain" description="YncI copper-binding" evidence="2">
    <location>
        <begin position="25"/>
        <end position="176"/>
    </location>
</feature>
<dbReference type="AlphaFoldDB" id="A0A1I4D3I5"/>
<dbReference type="RefSeq" id="WP_149762294.1">
    <property type="nucleotide sequence ID" value="NZ_BSPE01000001.1"/>
</dbReference>
<dbReference type="Pfam" id="PF07987">
    <property type="entry name" value="DUF1775"/>
    <property type="match status" value="1"/>
</dbReference>
<evidence type="ECO:0000256" key="1">
    <source>
        <dbReference type="SAM" id="SignalP"/>
    </source>
</evidence>
<dbReference type="InterPro" id="IPR012533">
    <property type="entry name" value="YcnI-copper_dom"/>
</dbReference>
<organism evidence="3 4">
    <name type="scientific">Neomesorhizobium albiziae</name>
    <dbReference type="NCBI Taxonomy" id="335020"/>
    <lineage>
        <taxon>Bacteria</taxon>
        <taxon>Pseudomonadati</taxon>
        <taxon>Pseudomonadota</taxon>
        <taxon>Alphaproteobacteria</taxon>
        <taxon>Hyphomicrobiales</taxon>
        <taxon>Phyllobacteriaceae</taxon>
        <taxon>Neomesorhizobium</taxon>
    </lineage>
</organism>
<dbReference type="CDD" id="cd08545">
    <property type="entry name" value="YcnI_like"/>
    <property type="match status" value="1"/>
</dbReference>
<dbReference type="OrthoDB" id="9796962at2"/>
<keyword evidence="4" id="KW-1185">Reference proteome</keyword>
<dbReference type="EMBL" id="FOSL01000015">
    <property type="protein sequence ID" value="SFK87370.1"/>
    <property type="molecule type" value="Genomic_DNA"/>
</dbReference>
<dbReference type="Gene3D" id="2.60.40.2230">
    <property type="entry name" value="Uncharacterised protein YcnI-like PF07987, DUF1775"/>
    <property type="match status" value="1"/>
</dbReference>
<dbReference type="Proteomes" id="UP000323300">
    <property type="component" value="Unassembled WGS sequence"/>
</dbReference>
<gene>
    <name evidence="3" type="ORF">SAMN04488498_115105</name>
</gene>
<dbReference type="InterPro" id="IPR038507">
    <property type="entry name" value="YcnI-like_sf"/>
</dbReference>
<protein>
    <submittedName>
        <fullName evidence="3">Uncharacterized protein YcnI</fullName>
    </submittedName>
</protein>
<proteinExistence type="predicted"/>
<evidence type="ECO:0000313" key="3">
    <source>
        <dbReference type="EMBL" id="SFK87370.1"/>
    </source>
</evidence>
<keyword evidence="1" id="KW-0732">Signal</keyword>
<sequence length="180" mass="19294">MKMFYYGLRAILAVAAFATFPAHAHITFENKEIKAGSTVKFVLRVPHGCAGSPTTAVRIALPEELTDAKPQPKPGWSLDITRIEAQGDGSNEPGNNAHGGHDDGIIKEIAWSGGRLEDAHYDEFVFRAKVAEDVGASSIFVPIVQECQAGVERWIEIAPAGVSSDDLKFPAPSIKVLPAS</sequence>
<evidence type="ECO:0000313" key="4">
    <source>
        <dbReference type="Proteomes" id="UP000323300"/>
    </source>
</evidence>
<evidence type="ECO:0000259" key="2">
    <source>
        <dbReference type="Pfam" id="PF07987"/>
    </source>
</evidence>
<accession>A0A1I4D3I5</accession>
<reference evidence="3 4" key="1">
    <citation type="submission" date="2016-10" db="EMBL/GenBank/DDBJ databases">
        <authorList>
            <person name="Varghese N."/>
            <person name="Submissions S."/>
        </authorList>
    </citation>
    <scope>NUCLEOTIDE SEQUENCE [LARGE SCALE GENOMIC DNA]</scope>
    <source>
        <strain evidence="3 4">DSM 21822</strain>
    </source>
</reference>
<feature type="chain" id="PRO_5009302617" evidence="1">
    <location>
        <begin position="25"/>
        <end position="180"/>
    </location>
</feature>
<name>A0A1I4D3I5_9HYPH</name>